<dbReference type="EMBL" id="HBGH01010797">
    <property type="protein sequence ID" value="CAD9233908.1"/>
    <property type="molecule type" value="Transcribed_RNA"/>
</dbReference>
<evidence type="ECO:0000256" key="4">
    <source>
        <dbReference type="ARBA" id="ARBA00022771"/>
    </source>
</evidence>
<keyword evidence="2" id="KW-0479">Metal-binding</keyword>
<dbReference type="Pfam" id="PF13912">
    <property type="entry name" value="zf-C2H2_6"/>
    <property type="match status" value="1"/>
</dbReference>
<evidence type="ECO:0000256" key="6">
    <source>
        <dbReference type="ARBA" id="ARBA00023125"/>
    </source>
</evidence>
<dbReference type="InterPro" id="IPR050589">
    <property type="entry name" value="Ikaros_C2H2-ZF"/>
</dbReference>
<dbReference type="GO" id="GO:0005634">
    <property type="term" value="C:nucleus"/>
    <property type="evidence" value="ECO:0007669"/>
    <property type="project" value="UniProtKB-SubCell"/>
</dbReference>
<evidence type="ECO:0000256" key="7">
    <source>
        <dbReference type="ARBA" id="ARBA00023242"/>
    </source>
</evidence>
<dbReference type="Pfam" id="PF00096">
    <property type="entry name" value="zf-C2H2"/>
    <property type="match status" value="1"/>
</dbReference>
<evidence type="ECO:0000256" key="5">
    <source>
        <dbReference type="ARBA" id="ARBA00022833"/>
    </source>
</evidence>
<reference evidence="10" key="1">
    <citation type="submission" date="2021-01" db="EMBL/GenBank/DDBJ databases">
        <authorList>
            <person name="Corre E."/>
            <person name="Pelletier E."/>
            <person name="Niang G."/>
            <person name="Scheremetjew M."/>
            <person name="Finn R."/>
            <person name="Kale V."/>
            <person name="Holt S."/>
            <person name="Cochrane G."/>
            <person name="Meng A."/>
            <person name="Brown T."/>
            <person name="Cohen L."/>
        </authorList>
    </citation>
    <scope>NUCLEOTIDE SEQUENCE</scope>
    <source>
        <strain evidence="10">SAG 36.94</strain>
    </source>
</reference>
<keyword evidence="7" id="KW-0539">Nucleus</keyword>
<evidence type="ECO:0000313" key="10">
    <source>
        <dbReference type="EMBL" id="CAD9233908.1"/>
    </source>
</evidence>
<gene>
    <name evidence="10" type="ORF">CCAE0312_LOCUS5996</name>
</gene>
<dbReference type="Gene3D" id="3.30.160.60">
    <property type="entry name" value="Classic Zinc Finger"/>
    <property type="match status" value="3"/>
</dbReference>
<keyword evidence="4 8" id="KW-0863">Zinc-finger</keyword>
<dbReference type="InterPro" id="IPR036236">
    <property type="entry name" value="Znf_C2H2_sf"/>
</dbReference>
<dbReference type="PROSITE" id="PS50157">
    <property type="entry name" value="ZINC_FINGER_C2H2_2"/>
    <property type="match status" value="4"/>
</dbReference>
<dbReference type="SMART" id="SM00355">
    <property type="entry name" value="ZnF_C2H2"/>
    <property type="match status" value="4"/>
</dbReference>
<dbReference type="PANTHER" id="PTHR24404">
    <property type="entry name" value="ZINC FINGER PROTEIN"/>
    <property type="match status" value="1"/>
</dbReference>
<name>A0A7S1XDL6_9RHOD</name>
<proteinExistence type="predicted"/>
<dbReference type="AlphaFoldDB" id="A0A7S1XDL6"/>
<dbReference type="PANTHER" id="PTHR24404:SF106">
    <property type="entry name" value="C2H2-TYPE DOMAIN-CONTAINING PROTEIN"/>
    <property type="match status" value="1"/>
</dbReference>
<dbReference type="InterPro" id="IPR013087">
    <property type="entry name" value="Znf_C2H2_type"/>
</dbReference>
<keyword evidence="5" id="KW-0862">Zinc</keyword>
<dbReference type="GO" id="GO:0003700">
    <property type="term" value="F:DNA-binding transcription factor activity"/>
    <property type="evidence" value="ECO:0007669"/>
    <property type="project" value="TreeGrafter"/>
</dbReference>
<sequence>MQPDLGALILQELRSLSSKVARVEESVEDARKRSMTAEAVAMSAAQAAGLSGGGDALGQLTPLSTTPGPVRNMSRFNHADVRRPSSEAPLSISNAALYSMIPGNPSVLGSPQGRVLGTIPPLENSLPSSGQPGSPEDQKYFECKECHKRLASQKTLVAHNRKMHSTGEDSDRLQRCPQCGAEFLWRSHLIGHIKAVHDKYKPHACDQCRVSFALLKDLKRHVRTKHDGIKPFVCPNCSTAFGRKDTLVKHIAKKHSDNSL</sequence>
<evidence type="ECO:0000256" key="3">
    <source>
        <dbReference type="ARBA" id="ARBA00022737"/>
    </source>
</evidence>
<dbReference type="PROSITE" id="PS00028">
    <property type="entry name" value="ZINC_FINGER_C2H2_1"/>
    <property type="match status" value="4"/>
</dbReference>
<evidence type="ECO:0000256" key="8">
    <source>
        <dbReference type="PROSITE-ProRule" id="PRU00042"/>
    </source>
</evidence>
<keyword evidence="3" id="KW-0677">Repeat</keyword>
<dbReference type="GO" id="GO:0008270">
    <property type="term" value="F:zinc ion binding"/>
    <property type="evidence" value="ECO:0007669"/>
    <property type="project" value="UniProtKB-KW"/>
</dbReference>
<dbReference type="SUPFAM" id="SSF57667">
    <property type="entry name" value="beta-beta-alpha zinc fingers"/>
    <property type="match status" value="2"/>
</dbReference>
<accession>A0A7S1XDL6</accession>
<dbReference type="GO" id="GO:0000978">
    <property type="term" value="F:RNA polymerase II cis-regulatory region sequence-specific DNA binding"/>
    <property type="evidence" value="ECO:0007669"/>
    <property type="project" value="TreeGrafter"/>
</dbReference>
<feature type="domain" description="C2H2-type" evidence="9">
    <location>
        <begin position="232"/>
        <end position="260"/>
    </location>
</feature>
<dbReference type="FunFam" id="3.30.160.60:FF:000100">
    <property type="entry name" value="Zinc finger 45-like"/>
    <property type="match status" value="1"/>
</dbReference>
<feature type="domain" description="C2H2-type" evidence="9">
    <location>
        <begin position="174"/>
        <end position="202"/>
    </location>
</feature>
<feature type="domain" description="C2H2-type" evidence="9">
    <location>
        <begin position="141"/>
        <end position="169"/>
    </location>
</feature>
<dbReference type="GO" id="GO:0006357">
    <property type="term" value="P:regulation of transcription by RNA polymerase II"/>
    <property type="evidence" value="ECO:0007669"/>
    <property type="project" value="TreeGrafter"/>
</dbReference>
<evidence type="ECO:0000256" key="2">
    <source>
        <dbReference type="ARBA" id="ARBA00022723"/>
    </source>
</evidence>
<evidence type="ECO:0000256" key="1">
    <source>
        <dbReference type="ARBA" id="ARBA00004123"/>
    </source>
</evidence>
<keyword evidence="6" id="KW-0238">DNA-binding</keyword>
<protein>
    <recommendedName>
        <fullName evidence="9">C2H2-type domain-containing protein</fullName>
    </recommendedName>
</protein>
<feature type="domain" description="C2H2-type" evidence="9">
    <location>
        <begin position="203"/>
        <end position="231"/>
    </location>
</feature>
<evidence type="ECO:0000259" key="9">
    <source>
        <dbReference type="PROSITE" id="PS50157"/>
    </source>
</evidence>
<comment type="subcellular location">
    <subcellularLocation>
        <location evidence="1">Nucleus</location>
    </subcellularLocation>
</comment>
<organism evidence="10">
    <name type="scientific">Compsopogon caeruleus</name>
    <dbReference type="NCBI Taxonomy" id="31354"/>
    <lineage>
        <taxon>Eukaryota</taxon>
        <taxon>Rhodophyta</taxon>
        <taxon>Compsopogonophyceae</taxon>
        <taxon>Compsopogonales</taxon>
        <taxon>Compsopogonaceae</taxon>
        <taxon>Compsopogon</taxon>
    </lineage>
</organism>